<evidence type="ECO:0000256" key="3">
    <source>
        <dbReference type="ARBA" id="ARBA00023125"/>
    </source>
</evidence>
<dbReference type="GO" id="GO:0004519">
    <property type="term" value="F:endonuclease activity"/>
    <property type="evidence" value="ECO:0007669"/>
    <property type="project" value="UniProtKB-KW"/>
</dbReference>
<accession>A0ABZ3FP65</accession>
<proteinExistence type="inferred from homology"/>
<keyword evidence="2" id="KW-0680">Restriction system</keyword>
<dbReference type="RefSeq" id="WP_425308930.1">
    <property type="nucleotide sequence ID" value="NZ_CP154795.1"/>
</dbReference>
<evidence type="ECO:0000313" key="5">
    <source>
        <dbReference type="EMBL" id="XAN07470.1"/>
    </source>
</evidence>
<dbReference type="InterPro" id="IPR044946">
    <property type="entry name" value="Restrct_endonuc_typeI_TRD_sf"/>
</dbReference>
<feature type="domain" description="Type I restriction modification DNA specificity" evidence="4">
    <location>
        <begin position="252"/>
        <end position="349"/>
    </location>
</feature>
<dbReference type="PANTHER" id="PTHR30408">
    <property type="entry name" value="TYPE-1 RESTRICTION ENZYME ECOKI SPECIFICITY PROTEIN"/>
    <property type="match status" value="1"/>
</dbReference>
<name>A0ABZ3FP65_9ACTN</name>
<reference evidence="5 6" key="1">
    <citation type="submission" date="2024-04" db="EMBL/GenBank/DDBJ databases">
        <title>Isolation of an actinomycete strain from pig manure.</title>
        <authorList>
            <person name="Gong T."/>
            <person name="Yu Z."/>
            <person name="An M."/>
            <person name="Wei C."/>
            <person name="Yang W."/>
            <person name="Liu L."/>
        </authorList>
    </citation>
    <scope>NUCLEOTIDE SEQUENCE [LARGE SCALE GENOMIC DNA]</scope>
    <source>
        <strain evidence="5 6">ZF39</strain>
    </source>
</reference>
<protein>
    <submittedName>
        <fullName evidence="5">Restriction endonuclease subunit S</fullName>
        <ecNumber evidence="5">3.1.21.-</ecNumber>
    </submittedName>
</protein>
<evidence type="ECO:0000256" key="1">
    <source>
        <dbReference type="ARBA" id="ARBA00010923"/>
    </source>
</evidence>
<comment type="similarity">
    <text evidence="1">Belongs to the type-I restriction system S methylase family.</text>
</comment>
<gene>
    <name evidence="5" type="ORF">AADG42_09250</name>
</gene>
<keyword evidence="5" id="KW-0378">Hydrolase</keyword>
<keyword evidence="5" id="KW-0255">Endonuclease</keyword>
<dbReference type="SUPFAM" id="SSF116734">
    <property type="entry name" value="DNA methylase specificity domain"/>
    <property type="match status" value="2"/>
</dbReference>
<dbReference type="EC" id="3.1.21.-" evidence="5"/>
<dbReference type="Gene3D" id="3.90.220.20">
    <property type="entry name" value="DNA methylase specificity domains"/>
    <property type="match status" value="2"/>
</dbReference>
<dbReference type="Proteomes" id="UP001442841">
    <property type="component" value="Chromosome"/>
</dbReference>
<evidence type="ECO:0000259" key="4">
    <source>
        <dbReference type="Pfam" id="PF01420"/>
    </source>
</evidence>
<keyword evidence="3" id="KW-0238">DNA-binding</keyword>
<dbReference type="Pfam" id="PF01420">
    <property type="entry name" value="Methylase_S"/>
    <property type="match status" value="1"/>
</dbReference>
<dbReference type="GO" id="GO:0016787">
    <property type="term" value="F:hydrolase activity"/>
    <property type="evidence" value="ECO:0007669"/>
    <property type="project" value="UniProtKB-KW"/>
</dbReference>
<evidence type="ECO:0000313" key="6">
    <source>
        <dbReference type="Proteomes" id="UP001442841"/>
    </source>
</evidence>
<keyword evidence="5" id="KW-0540">Nuclease</keyword>
<evidence type="ECO:0000256" key="2">
    <source>
        <dbReference type="ARBA" id="ARBA00022747"/>
    </source>
</evidence>
<keyword evidence="6" id="KW-1185">Reference proteome</keyword>
<sequence>MVQPNRRSEDERSQPYLRAAHVQPNGVLDFSVEEKPMWFSAREVMNLDLRRGDVVVVEGGAGCGRAAFLRNDLHGWGFQNSIVRLRPYPDRSEGRFLTYCLLASLSSGAIEIATSTATLPHFTAEKVGRFRVPHLSLSQQSASADYLDRETAEIDTMDAELDHLVRTLVERRSWVGNAAFRGLEVESVLMQYVADVTVGIVIEPSKLYVQHPQGVPALRGLNVGPGFIRDADVVHISDAGHALHAKSQLSEGDLVTVRTGQVGVTAMVPASWNGANAIDLVITRPHEGLDPHFLYWFLTSDDTMLLMDSQKVGSVQAHFNVGAMKRLSVPLPPLAEQRRIVAELDEQTARIDDMIADAQRLKALLAERRATLITEVVTGRKEVPAP</sequence>
<dbReference type="InterPro" id="IPR000055">
    <property type="entry name" value="Restrct_endonuc_typeI_TRD"/>
</dbReference>
<dbReference type="InterPro" id="IPR052021">
    <property type="entry name" value="Type-I_RS_S_subunit"/>
</dbReference>
<dbReference type="PANTHER" id="PTHR30408:SF12">
    <property type="entry name" value="TYPE I RESTRICTION ENZYME MJAVIII SPECIFICITY SUBUNIT"/>
    <property type="match status" value="1"/>
</dbReference>
<dbReference type="EMBL" id="CP154795">
    <property type="protein sequence ID" value="XAN07470.1"/>
    <property type="molecule type" value="Genomic_DNA"/>
</dbReference>
<organism evidence="5 6">
    <name type="scientific">Ammonicoccus fulvus</name>
    <dbReference type="NCBI Taxonomy" id="3138240"/>
    <lineage>
        <taxon>Bacteria</taxon>
        <taxon>Bacillati</taxon>
        <taxon>Actinomycetota</taxon>
        <taxon>Actinomycetes</taxon>
        <taxon>Propionibacteriales</taxon>
        <taxon>Propionibacteriaceae</taxon>
        <taxon>Ammonicoccus</taxon>
    </lineage>
</organism>